<proteinExistence type="predicted"/>
<name>A0AAQ1KPB1_9PSED</name>
<evidence type="ECO:0000313" key="1">
    <source>
        <dbReference type="EMBL" id="SFD99692.1"/>
    </source>
</evidence>
<accession>A0AAQ1KPB1</accession>
<comment type="caution">
    <text evidence="1">The sequence shown here is derived from an EMBL/GenBank/DDBJ whole genome shotgun (WGS) entry which is preliminary data.</text>
</comment>
<dbReference type="Proteomes" id="UP000183385">
    <property type="component" value="Unassembled WGS sequence"/>
</dbReference>
<evidence type="ECO:0000313" key="2">
    <source>
        <dbReference type="Proteomes" id="UP000183385"/>
    </source>
</evidence>
<keyword evidence="2" id="KW-1185">Reference proteome</keyword>
<sequence length="110" mass="12677">MNAKRIVLLLVAIALLSILLFTRLASNALMLLMDRTNFIPAQASILTLSPYVISEGSGAYWLYAEDRNNYYHFTYEPGREYLVMSKNQSCPSFKKDDFRTWCQAKVQSIR</sequence>
<dbReference type="EMBL" id="FOLS01000053">
    <property type="protein sequence ID" value="SFD99692.1"/>
    <property type="molecule type" value="Genomic_DNA"/>
</dbReference>
<protein>
    <submittedName>
        <fullName evidence="1">Uncharacterized protein</fullName>
    </submittedName>
</protein>
<dbReference type="AlphaFoldDB" id="A0AAQ1KPB1"/>
<organism evidence="1 2">
    <name type="scientific">Pseudomonas citronellolis</name>
    <dbReference type="NCBI Taxonomy" id="53408"/>
    <lineage>
        <taxon>Bacteria</taxon>
        <taxon>Pseudomonadati</taxon>
        <taxon>Pseudomonadota</taxon>
        <taxon>Gammaproteobacteria</taxon>
        <taxon>Pseudomonadales</taxon>
        <taxon>Pseudomonadaceae</taxon>
        <taxon>Pseudomonas</taxon>
    </lineage>
</organism>
<gene>
    <name evidence="1" type="ORF">SAMN05216577_15314</name>
</gene>
<reference evidence="1 2" key="1">
    <citation type="submission" date="2016-10" db="EMBL/GenBank/DDBJ databases">
        <authorList>
            <person name="Varghese N."/>
            <person name="Submissions S."/>
        </authorList>
    </citation>
    <scope>NUCLEOTIDE SEQUENCE [LARGE SCALE GENOMIC DNA]</scope>
    <source>
        <strain evidence="1 2">LMG 18378</strain>
    </source>
</reference>